<dbReference type="SUPFAM" id="SSF51717">
    <property type="entry name" value="Dihydropteroate synthetase-like"/>
    <property type="match status" value="1"/>
</dbReference>
<evidence type="ECO:0000313" key="13">
    <source>
        <dbReference type="Proteomes" id="UP001596266"/>
    </source>
</evidence>
<dbReference type="InterPro" id="IPR006390">
    <property type="entry name" value="DHP_synth_dom"/>
</dbReference>
<dbReference type="GO" id="GO:0004156">
    <property type="term" value="F:dihydropteroate synthase activity"/>
    <property type="evidence" value="ECO:0007669"/>
    <property type="project" value="UniProtKB-EC"/>
</dbReference>
<reference evidence="13" key="1">
    <citation type="journal article" date="2019" name="Int. J. Syst. Evol. Microbiol.">
        <title>The Global Catalogue of Microorganisms (GCM) 10K type strain sequencing project: providing services to taxonomists for standard genome sequencing and annotation.</title>
        <authorList>
            <consortium name="The Broad Institute Genomics Platform"/>
            <consortium name="The Broad Institute Genome Sequencing Center for Infectious Disease"/>
            <person name="Wu L."/>
            <person name="Ma J."/>
        </authorList>
    </citation>
    <scope>NUCLEOTIDE SEQUENCE [LARGE SCALE GENOMIC DNA]</scope>
    <source>
        <strain evidence="13">CGMCC 1.15277</strain>
    </source>
</reference>
<proteinExistence type="inferred from homology"/>
<evidence type="ECO:0000256" key="5">
    <source>
        <dbReference type="ARBA" id="ARBA00012458"/>
    </source>
</evidence>
<dbReference type="InterPro" id="IPR045031">
    <property type="entry name" value="DHP_synth-like"/>
</dbReference>
<evidence type="ECO:0000259" key="11">
    <source>
        <dbReference type="PROSITE" id="PS50972"/>
    </source>
</evidence>
<dbReference type="Proteomes" id="UP001596266">
    <property type="component" value="Unassembled WGS sequence"/>
</dbReference>
<dbReference type="PROSITE" id="PS00793">
    <property type="entry name" value="DHPS_2"/>
    <property type="match status" value="1"/>
</dbReference>
<dbReference type="RefSeq" id="WP_343884932.1">
    <property type="nucleotide sequence ID" value="NZ_BAAAKI010000004.1"/>
</dbReference>
<comment type="pathway">
    <text evidence="3 10">Cofactor biosynthesis; tetrahydrofolate biosynthesis; 7,8-dihydrofolate from 2-amino-4-hydroxy-6-hydroxymethyl-7,8-dihydropteridine diphosphate and 4-aminobenzoate: step 1/2.</text>
</comment>
<comment type="cofactor">
    <cofactor evidence="2 10">
        <name>Mg(2+)</name>
        <dbReference type="ChEBI" id="CHEBI:18420"/>
    </cofactor>
</comment>
<dbReference type="CDD" id="cd00739">
    <property type="entry name" value="DHPS"/>
    <property type="match status" value="1"/>
</dbReference>
<sequence>MSRTLVMGIVNVTPDSFSDGGDHATVPAAVAHARRLLDEGVDILDIGGESTRPGAERPSLAEELRRVVPVVEELVAAGAVVSVDTMRAEVAQASMAAGASIINDVSGGLADDQMVPVVARAGADFVCMHWRGFLGSGHTRADYTNVVTEVLAELTERLDACVAGGIAPEKLVSDIGFGFSKTAEQNWELLRHLDAFQALGYRQLVGVSRKRFLGELLDGREPTGRDAATAAVTAICAQQGIWAVRTHSVQDHRDVIAVVERMASSSGVDSAGGNL</sequence>
<evidence type="ECO:0000256" key="9">
    <source>
        <dbReference type="ARBA" id="ARBA00022909"/>
    </source>
</evidence>
<evidence type="ECO:0000256" key="8">
    <source>
        <dbReference type="ARBA" id="ARBA00022842"/>
    </source>
</evidence>
<keyword evidence="6 10" id="KW-0808">Transferase</keyword>
<comment type="catalytic activity">
    <reaction evidence="1">
        <text>(7,8-dihydropterin-6-yl)methyl diphosphate + 4-aminobenzoate = 7,8-dihydropteroate + diphosphate</text>
        <dbReference type="Rhea" id="RHEA:19949"/>
        <dbReference type="ChEBI" id="CHEBI:17836"/>
        <dbReference type="ChEBI" id="CHEBI:17839"/>
        <dbReference type="ChEBI" id="CHEBI:33019"/>
        <dbReference type="ChEBI" id="CHEBI:72950"/>
        <dbReference type="EC" id="2.5.1.15"/>
    </reaction>
</comment>
<keyword evidence="13" id="KW-1185">Reference proteome</keyword>
<comment type="caution">
    <text evidence="12">The sequence shown here is derived from an EMBL/GenBank/DDBJ whole genome shotgun (WGS) entry which is preliminary data.</text>
</comment>
<gene>
    <name evidence="12" type="primary">folP</name>
    <name evidence="12" type="ORF">ACFP57_05430</name>
</gene>
<dbReference type="EC" id="2.5.1.15" evidence="5 10"/>
<dbReference type="Pfam" id="PF00809">
    <property type="entry name" value="Pterin_bind"/>
    <property type="match status" value="1"/>
</dbReference>
<evidence type="ECO:0000256" key="10">
    <source>
        <dbReference type="RuleBase" id="RU361205"/>
    </source>
</evidence>
<feature type="domain" description="Pterin-binding" evidence="11">
    <location>
        <begin position="4"/>
        <end position="257"/>
    </location>
</feature>
<dbReference type="Gene3D" id="3.20.20.20">
    <property type="entry name" value="Dihydropteroate synthase-like"/>
    <property type="match status" value="1"/>
</dbReference>
<comment type="function">
    <text evidence="10">Catalyzes the condensation of para-aminobenzoate (pABA) with 6-hydroxymethyl-7,8-dihydropterin diphosphate (DHPt-PP) to form 7,8-dihydropteroate (H2Pte), the immediate precursor of folate derivatives.</text>
</comment>
<evidence type="ECO:0000256" key="7">
    <source>
        <dbReference type="ARBA" id="ARBA00022723"/>
    </source>
</evidence>
<dbReference type="PROSITE" id="PS50972">
    <property type="entry name" value="PTERIN_BINDING"/>
    <property type="match status" value="1"/>
</dbReference>
<evidence type="ECO:0000256" key="1">
    <source>
        <dbReference type="ARBA" id="ARBA00000012"/>
    </source>
</evidence>
<dbReference type="InterPro" id="IPR011005">
    <property type="entry name" value="Dihydropteroate_synth-like_sf"/>
</dbReference>
<organism evidence="12 13">
    <name type="scientific">Luteococcus sanguinis</name>
    <dbReference type="NCBI Taxonomy" id="174038"/>
    <lineage>
        <taxon>Bacteria</taxon>
        <taxon>Bacillati</taxon>
        <taxon>Actinomycetota</taxon>
        <taxon>Actinomycetes</taxon>
        <taxon>Propionibacteriales</taxon>
        <taxon>Propionibacteriaceae</taxon>
        <taxon>Luteococcus</taxon>
    </lineage>
</organism>
<dbReference type="EMBL" id="JBHSUA010000009">
    <property type="protein sequence ID" value="MFC6396430.1"/>
    <property type="molecule type" value="Genomic_DNA"/>
</dbReference>
<keyword evidence="7 10" id="KW-0479">Metal-binding</keyword>
<dbReference type="PANTHER" id="PTHR20941">
    <property type="entry name" value="FOLATE SYNTHESIS PROTEINS"/>
    <property type="match status" value="1"/>
</dbReference>
<protein>
    <recommendedName>
        <fullName evidence="5 10">Dihydropteroate synthase</fullName>
        <shortName evidence="10">DHPS</shortName>
        <ecNumber evidence="5 10">2.5.1.15</ecNumber>
    </recommendedName>
    <alternativeName>
        <fullName evidence="10">Dihydropteroate pyrophosphorylase</fullName>
    </alternativeName>
</protein>
<accession>A0ABW1X1N5</accession>
<evidence type="ECO:0000256" key="2">
    <source>
        <dbReference type="ARBA" id="ARBA00001946"/>
    </source>
</evidence>
<comment type="similarity">
    <text evidence="4 10">Belongs to the DHPS family.</text>
</comment>
<evidence type="ECO:0000256" key="4">
    <source>
        <dbReference type="ARBA" id="ARBA00009503"/>
    </source>
</evidence>
<name>A0ABW1X1N5_9ACTN</name>
<evidence type="ECO:0000256" key="6">
    <source>
        <dbReference type="ARBA" id="ARBA00022679"/>
    </source>
</evidence>
<keyword evidence="8 10" id="KW-0460">Magnesium</keyword>
<dbReference type="NCBIfam" id="TIGR01496">
    <property type="entry name" value="DHPS"/>
    <property type="match status" value="1"/>
</dbReference>
<dbReference type="InterPro" id="IPR000489">
    <property type="entry name" value="Pterin-binding_dom"/>
</dbReference>
<dbReference type="PROSITE" id="PS00792">
    <property type="entry name" value="DHPS_1"/>
    <property type="match status" value="1"/>
</dbReference>
<evidence type="ECO:0000313" key="12">
    <source>
        <dbReference type="EMBL" id="MFC6396430.1"/>
    </source>
</evidence>
<dbReference type="PANTHER" id="PTHR20941:SF1">
    <property type="entry name" value="FOLIC ACID SYNTHESIS PROTEIN FOL1"/>
    <property type="match status" value="1"/>
</dbReference>
<evidence type="ECO:0000256" key="3">
    <source>
        <dbReference type="ARBA" id="ARBA00004763"/>
    </source>
</evidence>
<keyword evidence="9 10" id="KW-0289">Folate biosynthesis</keyword>